<protein>
    <submittedName>
        <fullName evidence="2">U6 snRNA-associated Sm-like protein LSm5p</fullName>
    </submittedName>
</protein>
<dbReference type="CDD" id="cd00600">
    <property type="entry name" value="Sm_like"/>
    <property type="match status" value="1"/>
</dbReference>
<dbReference type="EMBL" id="AUPL01005567">
    <property type="protein sequence ID" value="ESL06755.1"/>
    <property type="molecule type" value="Genomic_DNA"/>
</dbReference>
<evidence type="ECO:0000259" key="1">
    <source>
        <dbReference type="SMART" id="SM00651"/>
    </source>
</evidence>
<proteinExistence type="predicted"/>
<dbReference type="InterPro" id="IPR001163">
    <property type="entry name" value="Sm_dom_euk/arc"/>
</dbReference>
<reference evidence="2 3" key="1">
    <citation type="submission" date="2013-07" db="EMBL/GenBank/DDBJ databases">
        <authorList>
            <person name="Stoco P.H."/>
            <person name="Wagner G."/>
            <person name="Gerber A."/>
            <person name="Zaha A."/>
            <person name="Thompson C."/>
            <person name="Bartholomeu D.C."/>
            <person name="Luckemeyer D.D."/>
            <person name="Bahia D."/>
            <person name="Loreto E."/>
            <person name="Prestes E.B."/>
            <person name="Lima F.M."/>
            <person name="Rodrigues-Luiz G."/>
            <person name="Vallejo G.A."/>
            <person name="Filho J.F."/>
            <person name="Monteiro K.M."/>
            <person name="Tyler K.M."/>
            <person name="de Almeida L.G."/>
            <person name="Ortiz M.F."/>
            <person name="Siervo M.A."/>
            <person name="de Moraes M.H."/>
            <person name="Cunha O.L."/>
            <person name="Mendonca-Neto R."/>
            <person name="Silva R."/>
            <person name="Teixeira S.M."/>
            <person name="Murta S.M."/>
            <person name="Sincero T.C."/>
            <person name="Mendes T.A."/>
            <person name="Urmenyi T.P."/>
            <person name="Silva V.G."/>
            <person name="da Rocha W.D."/>
            <person name="Andersson B."/>
            <person name="Romanha A.J."/>
            <person name="Steindel M."/>
            <person name="de Vasconcelos A.T."/>
            <person name="Grisard E.C."/>
        </authorList>
    </citation>
    <scope>NUCLEOTIDE SEQUENCE [LARGE SCALE GENOMIC DNA]</scope>
    <source>
        <strain evidence="2 3">SC58</strain>
    </source>
</reference>
<comment type="caution">
    <text evidence="2">The sequence shown here is derived from an EMBL/GenBank/DDBJ whole genome shotgun (WGS) entry which is preliminary data.</text>
</comment>
<name>A0A061IXE0_TRYRA</name>
<dbReference type="AlphaFoldDB" id="A0A061IXE0"/>
<dbReference type="Pfam" id="PF01423">
    <property type="entry name" value="LSM"/>
    <property type="match status" value="1"/>
</dbReference>
<dbReference type="InterPro" id="IPR010920">
    <property type="entry name" value="LSM_dom_sf"/>
</dbReference>
<dbReference type="VEuPathDB" id="TriTrypDB:TRSC58_05567"/>
<feature type="domain" description="Sm" evidence="1">
    <location>
        <begin position="9"/>
        <end position="81"/>
    </location>
</feature>
<dbReference type="Proteomes" id="UP000031737">
    <property type="component" value="Unassembled WGS sequence"/>
</dbReference>
<organism evidence="2 3">
    <name type="scientific">Trypanosoma rangeli SC58</name>
    <dbReference type="NCBI Taxonomy" id="429131"/>
    <lineage>
        <taxon>Eukaryota</taxon>
        <taxon>Discoba</taxon>
        <taxon>Euglenozoa</taxon>
        <taxon>Kinetoplastea</taxon>
        <taxon>Metakinetoplastina</taxon>
        <taxon>Trypanosomatida</taxon>
        <taxon>Trypanosomatidae</taxon>
        <taxon>Trypanosoma</taxon>
        <taxon>Herpetosoma</taxon>
    </lineage>
</organism>
<dbReference type="Gene3D" id="2.30.30.100">
    <property type="match status" value="1"/>
</dbReference>
<evidence type="ECO:0000313" key="3">
    <source>
        <dbReference type="Proteomes" id="UP000031737"/>
    </source>
</evidence>
<accession>A0A061IXE0</accession>
<gene>
    <name evidence="2" type="ORF">TRSC58_05567</name>
</gene>
<keyword evidence="3" id="KW-1185">Reference proteome</keyword>
<dbReference type="SMART" id="SM00651">
    <property type="entry name" value="Sm"/>
    <property type="match status" value="1"/>
</dbReference>
<sequence>MMPTISERRNLLAFLGHRVNVELDDSSTLIGRLVSLGPTSNLILTDVERVRPLKRQRGSTKTECYNSVLFVRGSSVVSVHHTSGITTDRGVVDTLTDRQIETSKAIQMASQSLNTPLR</sequence>
<evidence type="ECO:0000313" key="2">
    <source>
        <dbReference type="EMBL" id="ESL06755.1"/>
    </source>
</evidence>
<dbReference type="SUPFAM" id="SSF50182">
    <property type="entry name" value="Sm-like ribonucleoproteins"/>
    <property type="match status" value="1"/>
</dbReference>
<dbReference type="OrthoDB" id="2020720at2759"/>